<proteinExistence type="predicted"/>
<dbReference type="RefSeq" id="WP_344733430.1">
    <property type="nucleotide sequence ID" value="NZ_BAAAZH010000014.1"/>
</dbReference>
<evidence type="ECO:0000256" key="3">
    <source>
        <dbReference type="SAM" id="Phobius"/>
    </source>
</evidence>
<comment type="subcellular location">
    <subcellularLocation>
        <location evidence="1">Membrane</location>
    </subcellularLocation>
</comment>
<evidence type="ECO:0000256" key="1">
    <source>
        <dbReference type="ARBA" id="ARBA00004370"/>
    </source>
</evidence>
<dbReference type="EMBL" id="BAAAZH010000014">
    <property type="protein sequence ID" value="GAA4119458.1"/>
    <property type="molecule type" value="Genomic_DNA"/>
</dbReference>
<keyword evidence="3" id="KW-0812">Transmembrane</keyword>
<protein>
    <submittedName>
        <fullName evidence="4">Mce associated membrane protein</fullName>
    </submittedName>
</protein>
<evidence type="ECO:0000313" key="4">
    <source>
        <dbReference type="EMBL" id="GAA4119458.1"/>
    </source>
</evidence>
<accession>A0ABP7XJZ4</accession>
<dbReference type="PANTHER" id="PTHR37042:SF4">
    <property type="entry name" value="OUTER MEMBRANE PROTEIN RV1973"/>
    <property type="match status" value="1"/>
</dbReference>
<feature type="transmembrane region" description="Helical" evidence="3">
    <location>
        <begin position="20"/>
        <end position="38"/>
    </location>
</feature>
<name>A0ABP7XJZ4_9ACTN</name>
<keyword evidence="2 3" id="KW-0472">Membrane</keyword>
<gene>
    <name evidence="4" type="ORF">GCM10022215_22060</name>
</gene>
<organism evidence="4 5">
    <name type="scientific">Nocardioides fonticola</name>
    <dbReference type="NCBI Taxonomy" id="450363"/>
    <lineage>
        <taxon>Bacteria</taxon>
        <taxon>Bacillati</taxon>
        <taxon>Actinomycetota</taxon>
        <taxon>Actinomycetes</taxon>
        <taxon>Propionibacteriales</taxon>
        <taxon>Nocardioidaceae</taxon>
        <taxon>Nocardioides</taxon>
    </lineage>
</organism>
<comment type="caution">
    <text evidence="4">The sequence shown here is derived from an EMBL/GenBank/DDBJ whole genome shotgun (WGS) entry which is preliminary data.</text>
</comment>
<keyword evidence="5" id="KW-1185">Reference proteome</keyword>
<evidence type="ECO:0000313" key="5">
    <source>
        <dbReference type="Proteomes" id="UP001501495"/>
    </source>
</evidence>
<sequence length="175" mass="18578">MDHAPDAPAGSVLSSPRRGGPLLAVLGLVLVLALGYGVREWRHLQDADTRDADRAAAMRAASAEVEALITVSADSSQDDLDRLLDGATRGFRADLQSQADTFRSALRSGGVTTTGEITSAGVVSFAGDRARVLVAAEGTVHNDRTDGAEPRQYRVRVDVERVGGRWLVSHLEFVA</sequence>
<evidence type="ECO:0000256" key="2">
    <source>
        <dbReference type="ARBA" id="ARBA00023136"/>
    </source>
</evidence>
<dbReference type="PANTHER" id="PTHR37042">
    <property type="entry name" value="OUTER MEMBRANE PROTEIN RV1973"/>
    <property type="match status" value="1"/>
</dbReference>
<dbReference type="Proteomes" id="UP001501495">
    <property type="component" value="Unassembled WGS sequence"/>
</dbReference>
<reference evidence="5" key="1">
    <citation type="journal article" date="2019" name="Int. J. Syst. Evol. Microbiol.">
        <title>The Global Catalogue of Microorganisms (GCM) 10K type strain sequencing project: providing services to taxonomists for standard genome sequencing and annotation.</title>
        <authorList>
            <consortium name="The Broad Institute Genomics Platform"/>
            <consortium name="The Broad Institute Genome Sequencing Center for Infectious Disease"/>
            <person name="Wu L."/>
            <person name="Ma J."/>
        </authorList>
    </citation>
    <scope>NUCLEOTIDE SEQUENCE [LARGE SCALE GENOMIC DNA]</scope>
    <source>
        <strain evidence="5">JCM 16703</strain>
    </source>
</reference>
<keyword evidence="3" id="KW-1133">Transmembrane helix</keyword>